<dbReference type="GO" id="GO:0008757">
    <property type="term" value="F:S-adenosylmethionine-dependent methyltransferase activity"/>
    <property type="evidence" value="ECO:0007669"/>
    <property type="project" value="TreeGrafter"/>
</dbReference>
<evidence type="ECO:0000313" key="5">
    <source>
        <dbReference type="EMBL" id="TRY76935.1"/>
    </source>
</evidence>
<dbReference type="GO" id="GO:0008171">
    <property type="term" value="F:O-methyltransferase activity"/>
    <property type="evidence" value="ECO:0007669"/>
    <property type="project" value="InterPro"/>
</dbReference>
<keyword evidence="3" id="KW-0949">S-adenosyl-L-methionine</keyword>
<dbReference type="InterPro" id="IPR002935">
    <property type="entry name" value="SAM_O-MeTrfase"/>
</dbReference>
<evidence type="ECO:0000256" key="3">
    <source>
        <dbReference type="ARBA" id="ARBA00022691"/>
    </source>
</evidence>
<accession>A0A553PGY0</accession>
<evidence type="ECO:0008006" key="7">
    <source>
        <dbReference type="Google" id="ProtNLM"/>
    </source>
</evidence>
<dbReference type="Gene3D" id="3.40.50.150">
    <property type="entry name" value="Vaccinia Virus protein VP39"/>
    <property type="match status" value="1"/>
</dbReference>
<dbReference type="PANTHER" id="PTHR10509:SF14">
    <property type="entry name" value="CAFFEOYL-COA O-METHYLTRANSFERASE 3-RELATED"/>
    <property type="match status" value="1"/>
</dbReference>
<evidence type="ECO:0000256" key="1">
    <source>
        <dbReference type="ARBA" id="ARBA00022603"/>
    </source>
</evidence>
<evidence type="ECO:0000256" key="2">
    <source>
        <dbReference type="ARBA" id="ARBA00022679"/>
    </source>
</evidence>
<dbReference type="InterPro" id="IPR050362">
    <property type="entry name" value="Cation-dep_OMT"/>
</dbReference>
<dbReference type="OMA" id="NVPEHMR"/>
<dbReference type="InterPro" id="IPR029063">
    <property type="entry name" value="SAM-dependent_MTases_sf"/>
</dbReference>
<organism evidence="5 6">
    <name type="scientific">Tigriopus californicus</name>
    <name type="common">Marine copepod</name>
    <dbReference type="NCBI Taxonomy" id="6832"/>
    <lineage>
        <taxon>Eukaryota</taxon>
        <taxon>Metazoa</taxon>
        <taxon>Ecdysozoa</taxon>
        <taxon>Arthropoda</taxon>
        <taxon>Crustacea</taxon>
        <taxon>Multicrustacea</taxon>
        <taxon>Hexanauplia</taxon>
        <taxon>Copepoda</taxon>
        <taxon>Harpacticoida</taxon>
        <taxon>Harpacticidae</taxon>
        <taxon>Tigriopus</taxon>
    </lineage>
</organism>
<name>A0A553PGY0_TIGCA</name>
<keyword evidence="2" id="KW-0808">Transferase</keyword>
<dbReference type="Pfam" id="PF01596">
    <property type="entry name" value="Methyltransf_3"/>
    <property type="match status" value="1"/>
</dbReference>
<gene>
    <name evidence="5" type="ORF">TCAL_10626</name>
</gene>
<comment type="caution">
    <text evidence="5">The sequence shown here is derived from an EMBL/GenBank/DDBJ whole genome shotgun (WGS) entry which is preliminary data.</text>
</comment>
<proteinExistence type="inferred from homology"/>
<dbReference type="EMBL" id="VCGU01000004">
    <property type="protein sequence ID" value="TRY76935.1"/>
    <property type="molecule type" value="Genomic_DNA"/>
</dbReference>
<dbReference type="PANTHER" id="PTHR10509">
    <property type="entry name" value="O-METHYLTRANSFERASE-RELATED"/>
    <property type="match status" value="1"/>
</dbReference>
<protein>
    <recommendedName>
        <fullName evidence="7">O-methyltransferase domain-containing protein</fullName>
    </recommendedName>
</protein>
<dbReference type="Proteomes" id="UP000318571">
    <property type="component" value="Chromosome 5"/>
</dbReference>
<reference evidence="5 6" key="1">
    <citation type="journal article" date="2018" name="Nat. Ecol. Evol.">
        <title>Genomic signatures of mitonuclear coevolution across populations of Tigriopus californicus.</title>
        <authorList>
            <person name="Barreto F.S."/>
            <person name="Watson E.T."/>
            <person name="Lima T.G."/>
            <person name="Willett C.S."/>
            <person name="Edmands S."/>
            <person name="Li W."/>
            <person name="Burton R.S."/>
        </authorList>
    </citation>
    <scope>NUCLEOTIDE SEQUENCE [LARGE SCALE GENOMIC DNA]</scope>
    <source>
        <strain evidence="5 6">San Diego</strain>
    </source>
</reference>
<keyword evidence="1" id="KW-0489">Methyltransferase</keyword>
<sequence length="257" mass="28581">MSSTTLSYSEWIKEVQTSRNSEWKFNVTFSKAKDVPSPPLFEHVSLFHEGAEQYAMDMTSVPSKNVQEIAQKTMEQGLFAPCMVGTLESQFLKMQVSLAKARTCLDVGTFTGMSAMAMAEGTSDNGHVVTLEFDDKIADVAEASFKTSPVGHKIQLVRGSALSSMEKMLANGDTFDVIFLDADKENYINYYNLAMSGLLSENGFILADNSLCSLLYDSDDARSQKLHEFNQHVKNDERVEQIVLTMREGVTIIKPLK</sequence>
<dbReference type="CDD" id="cd02440">
    <property type="entry name" value="AdoMet_MTases"/>
    <property type="match status" value="1"/>
</dbReference>
<comment type="similarity">
    <text evidence="4">Belongs to the class I-like SAM-binding methyltransferase superfamily. Cation-dependent O-methyltransferase family.</text>
</comment>
<dbReference type="AlphaFoldDB" id="A0A553PGY0"/>
<dbReference type="OrthoDB" id="10251242at2759"/>
<dbReference type="SUPFAM" id="SSF53335">
    <property type="entry name" value="S-adenosyl-L-methionine-dependent methyltransferases"/>
    <property type="match status" value="1"/>
</dbReference>
<evidence type="ECO:0000313" key="6">
    <source>
        <dbReference type="Proteomes" id="UP000318571"/>
    </source>
</evidence>
<dbReference type="PROSITE" id="PS51682">
    <property type="entry name" value="SAM_OMT_I"/>
    <property type="match status" value="1"/>
</dbReference>
<keyword evidence="6" id="KW-1185">Reference proteome</keyword>
<dbReference type="STRING" id="6832.A0A553PGY0"/>
<evidence type="ECO:0000256" key="4">
    <source>
        <dbReference type="ARBA" id="ARBA00023453"/>
    </source>
</evidence>
<dbReference type="GO" id="GO:0032259">
    <property type="term" value="P:methylation"/>
    <property type="evidence" value="ECO:0007669"/>
    <property type="project" value="UniProtKB-KW"/>
</dbReference>